<evidence type="ECO:0000259" key="10">
    <source>
        <dbReference type="Pfam" id="PF04290"/>
    </source>
</evidence>
<dbReference type="InterPro" id="IPR007387">
    <property type="entry name" value="TRAP_DctQ"/>
</dbReference>
<dbReference type="PANTHER" id="PTHR35011:SF2">
    <property type="entry name" value="2,3-DIKETO-L-GULONATE TRAP TRANSPORTER SMALL PERMEASE PROTEIN YIAM"/>
    <property type="match status" value="1"/>
</dbReference>
<feature type="transmembrane region" description="Helical" evidence="9">
    <location>
        <begin position="122"/>
        <end position="143"/>
    </location>
</feature>
<evidence type="ECO:0000313" key="11">
    <source>
        <dbReference type="EMBL" id="MFD2044637.1"/>
    </source>
</evidence>
<dbReference type="EMBL" id="JBHUHQ010000015">
    <property type="protein sequence ID" value="MFD2044637.1"/>
    <property type="molecule type" value="Genomic_DNA"/>
</dbReference>
<feature type="transmembrane region" description="Helical" evidence="9">
    <location>
        <begin position="12"/>
        <end position="33"/>
    </location>
</feature>
<evidence type="ECO:0000256" key="9">
    <source>
        <dbReference type="SAM" id="Phobius"/>
    </source>
</evidence>
<keyword evidence="2" id="KW-0813">Transport</keyword>
<evidence type="ECO:0000256" key="2">
    <source>
        <dbReference type="ARBA" id="ARBA00022448"/>
    </source>
</evidence>
<evidence type="ECO:0000313" key="12">
    <source>
        <dbReference type="Proteomes" id="UP001597383"/>
    </source>
</evidence>
<name>A0ABW4W246_9BACI</name>
<reference evidence="12" key="1">
    <citation type="journal article" date="2019" name="Int. J. Syst. Evol. Microbiol.">
        <title>The Global Catalogue of Microorganisms (GCM) 10K type strain sequencing project: providing services to taxonomists for standard genome sequencing and annotation.</title>
        <authorList>
            <consortium name="The Broad Institute Genomics Platform"/>
            <consortium name="The Broad Institute Genome Sequencing Center for Infectious Disease"/>
            <person name="Wu L."/>
            <person name="Ma J."/>
        </authorList>
    </citation>
    <scope>NUCLEOTIDE SEQUENCE [LARGE SCALE GENOMIC DNA]</scope>
    <source>
        <strain evidence="12">R28</strain>
    </source>
</reference>
<dbReference type="Proteomes" id="UP001597383">
    <property type="component" value="Unassembled WGS sequence"/>
</dbReference>
<dbReference type="PANTHER" id="PTHR35011">
    <property type="entry name" value="2,3-DIKETO-L-GULONATE TRAP TRANSPORTER SMALL PERMEASE PROTEIN YIAM"/>
    <property type="match status" value="1"/>
</dbReference>
<keyword evidence="6 9" id="KW-1133">Transmembrane helix</keyword>
<dbReference type="Pfam" id="PF04290">
    <property type="entry name" value="DctQ"/>
    <property type="match status" value="1"/>
</dbReference>
<dbReference type="InterPro" id="IPR055348">
    <property type="entry name" value="DctQ"/>
</dbReference>
<feature type="domain" description="Tripartite ATP-independent periplasmic transporters DctQ component" evidence="10">
    <location>
        <begin position="24"/>
        <end position="149"/>
    </location>
</feature>
<keyword evidence="4" id="KW-0997">Cell inner membrane</keyword>
<keyword evidence="3" id="KW-1003">Cell membrane</keyword>
<proteinExistence type="inferred from homology"/>
<keyword evidence="7 9" id="KW-0472">Membrane</keyword>
<evidence type="ECO:0000256" key="7">
    <source>
        <dbReference type="ARBA" id="ARBA00023136"/>
    </source>
</evidence>
<dbReference type="RefSeq" id="WP_377556127.1">
    <property type="nucleotide sequence ID" value="NZ_JBHUMI010000014.1"/>
</dbReference>
<gene>
    <name evidence="11" type="ORF">ACFSJF_10195</name>
</gene>
<sequence>MKTILQSYIKVENFMTNFLMLAVVFFVFIAAVMRWAGSPIAWSVEIAQLLFVWLIFLGANRSLRENRHIGVDFFVKKLPNNLRNIIDIIIYLLILAFLLFISRFGILLSIENSVRQISSLTISYAYISASVPVGCFIMSITTIGKIREKILALGTVS</sequence>
<keyword evidence="5 9" id="KW-0812">Transmembrane</keyword>
<organism evidence="11 12">
    <name type="scientific">Ornithinibacillus salinisoli</name>
    <dbReference type="NCBI Taxonomy" id="1848459"/>
    <lineage>
        <taxon>Bacteria</taxon>
        <taxon>Bacillati</taxon>
        <taxon>Bacillota</taxon>
        <taxon>Bacilli</taxon>
        <taxon>Bacillales</taxon>
        <taxon>Bacillaceae</taxon>
        <taxon>Ornithinibacillus</taxon>
    </lineage>
</organism>
<evidence type="ECO:0000256" key="5">
    <source>
        <dbReference type="ARBA" id="ARBA00022692"/>
    </source>
</evidence>
<evidence type="ECO:0000256" key="1">
    <source>
        <dbReference type="ARBA" id="ARBA00004429"/>
    </source>
</evidence>
<evidence type="ECO:0000256" key="4">
    <source>
        <dbReference type="ARBA" id="ARBA00022519"/>
    </source>
</evidence>
<comment type="subcellular location">
    <subcellularLocation>
        <location evidence="1">Cell inner membrane</location>
        <topology evidence="1">Multi-pass membrane protein</topology>
    </subcellularLocation>
</comment>
<keyword evidence="12" id="KW-1185">Reference proteome</keyword>
<comment type="similarity">
    <text evidence="8">Belongs to the TRAP transporter small permease family.</text>
</comment>
<evidence type="ECO:0000256" key="8">
    <source>
        <dbReference type="ARBA" id="ARBA00038436"/>
    </source>
</evidence>
<comment type="caution">
    <text evidence="11">The sequence shown here is derived from an EMBL/GenBank/DDBJ whole genome shotgun (WGS) entry which is preliminary data.</text>
</comment>
<evidence type="ECO:0000256" key="3">
    <source>
        <dbReference type="ARBA" id="ARBA00022475"/>
    </source>
</evidence>
<evidence type="ECO:0000256" key="6">
    <source>
        <dbReference type="ARBA" id="ARBA00022989"/>
    </source>
</evidence>
<accession>A0ABW4W246</accession>
<feature type="transmembrane region" description="Helical" evidence="9">
    <location>
        <begin position="39"/>
        <end position="59"/>
    </location>
</feature>
<feature type="transmembrane region" description="Helical" evidence="9">
    <location>
        <begin position="88"/>
        <end position="110"/>
    </location>
</feature>
<protein>
    <submittedName>
        <fullName evidence="11">TRAP transporter small permease</fullName>
    </submittedName>
</protein>